<dbReference type="EMBL" id="GU071094">
    <property type="protein sequence ID" value="ADO97293.1"/>
    <property type="molecule type" value="Genomic_DNA"/>
</dbReference>
<organism evidence="1 2">
    <name type="scientific">Synechococcus phage S-SM1</name>
    <dbReference type="NCBI Taxonomy" id="444859"/>
    <lineage>
        <taxon>Viruses</taxon>
        <taxon>Duplodnaviria</taxon>
        <taxon>Heunggongvirae</taxon>
        <taxon>Uroviricota</taxon>
        <taxon>Caudoviricetes</taxon>
        <taxon>Pantevenvirales</taxon>
        <taxon>Kyanoviridae</taxon>
        <taxon>Thetisvirus</taxon>
        <taxon>Thetisvirus ssm1</taxon>
    </lineage>
</organism>
<reference evidence="1 2" key="1">
    <citation type="journal article" date="2010" name="Environ. Microbiol.">
        <title>Genomic analysis of oceanic cyanobacterial myoviruses compared with T4-like myoviruses from diverse hosts and environments.</title>
        <authorList>
            <person name="Sullivan M.B."/>
            <person name="Huang K.H."/>
            <person name="Ignacio-Espinoza J.C."/>
            <person name="Berlin A.M."/>
            <person name="Kelly L."/>
            <person name="Weigele P.R."/>
            <person name="DeFrancesco A.S."/>
            <person name="Kern S.E."/>
            <person name="Thompson L.R."/>
            <person name="Young S."/>
            <person name="Yandava C."/>
            <person name="Fu R."/>
            <person name="Krastins B."/>
            <person name="Chase M."/>
            <person name="Sarracino D."/>
            <person name="Osburne M.S."/>
            <person name="Henn M.R."/>
            <person name="Chisholm S.W."/>
        </authorList>
    </citation>
    <scope>NUCLEOTIDE SEQUENCE [LARGE SCALE GENOMIC DNA]</scope>
    <source>
        <strain evidence="1">6501-1</strain>
    </source>
</reference>
<dbReference type="Gene3D" id="2.60.120.620">
    <property type="entry name" value="q2cbj1_9rhob like domain"/>
    <property type="match status" value="1"/>
</dbReference>
<dbReference type="KEGG" id="vg:10327571"/>
<dbReference type="Proteomes" id="UP000006523">
    <property type="component" value="Segment"/>
</dbReference>
<dbReference type="GeneID" id="10327571"/>
<dbReference type="InterPro" id="IPR012668">
    <property type="entry name" value="CHP02466"/>
</dbReference>
<evidence type="ECO:0000313" key="2">
    <source>
        <dbReference type="Proteomes" id="UP000006523"/>
    </source>
</evidence>
<keyword evidence="2" id="KW-1185">Reference proteome</keyword>
<evidence type="ECO:0000313" key="1">
    <source>
        <dbReference type="EMBL" id="ADO97293.1"/>
    </source>
</evidence>
<sequence>MMQIIQFENEPKRTPFAPEFNYFMYESTEDMKNLRDIVLEMEDSVIHTLPFTSDWNTGLGENSMTSRSDGYNLLKWQECHFLKEIIRTAHDNFITELGHEWENVIYIQCWGNVLRKGQHLKQHQHWTSPYTYIGGHICLGDYDTQTHYVNPYTQQTYSSKNENGKITLFPNWLEHYTNPYMDNGVRVSVAFDIITEVVYNEDIFDNRKDHWVAI</sequence>
<dbReference type="OrthoDB" id="22161at10239"/>
<name>E3SI64_9CAUD</name>
<proteinExistence type="predicted"/>
<gene>
    <name evidence="1" type="ORF">SSM1_057</name>
</gene>
<dbReference type="Pfam" id="PF13759">
    <property type="entry name" value="2OG-FeII_Oxy_5"/>
    <property type="match status" value="1"/>
</dbReference>
<protein>
    <recommendedName>
        <fullName evidence="3">2OG-Fe(II) oxygenase</fullName>
    </recommendedName>
</protein>
<dbReference type="RefSeq" id="YP_004322948.1">
    <property type="nucleotide sequence ID" value="NC_015282.1"/>
</dbReference>
<evidence type="ECO:0008006" key="3">
    <source>
        <dbReference type="Google" id="ProtNLM"/>
    </source>
</evidence>
<accession>E3SI64</accession>